<dbReference type="Proteomes" id="UP001432322">
    <property type="component" value="Unassembled WGS sequence"/>
</dbReference>
<dbReference type="InterPro" id="IPR038050">
    <property type="entry name" value="Neuro_actylchol_rec"/>
</dbReference>
<evidence type="ECO:0000313" key="4">
    <source>
        <dbReference type="Proteomes" id="UP001432322"/>
    </source>
</evidence>
<feature type="compositionally biased region" description="Polar residues" evidence="1">
    <location>
        <begin position="160"/>
        <end position="173"/>
    </location>
</feature>
<proteinExistence type="predicted"/>
<keyword evidence="4" id="KW-1185">Reference proteome</keyword>
<feature type="transmembrane region" description="Helical" evidence="2">
    <location>
        <begin position="77"/>
        <end position="101"/>
    </location>
</feature>
<evidence type="ECO:0000256" key="2">
    <source>
        <dbReference type="SAM" id="Phobius"/>
    </source>
</evidence>
<feature type="transmembrane region" description="Helical" evidence="2">
    <location>
        <begin position="12"/>
        <end position="35"/>
    </location>
</feature>
<comment type="caution">
    <text evidence="3">The sequence shown here is derived from an EMBL/GenBank/DDBJ whole genome shotgun (WGS) entry which is preliminary data.</text>
</comment>
<keyword evidence="2" id="KW-0812">Transmembrane</keyword>
<name>A0AAV5W6V1_9BILA</name>
<dbReference type="AlphaFoldDB" id="A0AAV5W6V1"/>
<evidence type="ECO:0000313" key="3">
    <source>
        <dbReference type="EMBL" id="GMT25812.1"/>
    </source>
</evidence>
<evidence type="ECO:0000256" key="1">
    <source>
        <dbReference type="SAM" id="MobiDB-lite"/>
    </source>
</evidence>
<dbReference type="SUPFAM" id="SSF90112">
    <property type="entry name" value="Neurotransmitter-gated ion-channel transmembrane pore"/>
    <property type="match status" value="1"/>
</dbReference>
<dbReference type="EMBL" id="BTSY01000004">
    <property type="protein sequence ID" value="GMT25812.1"/>
    <property type="molecule type" value="Genomic_DNA"/>
</dbReference>
<feature type="transmembrane region" description="Helical" evidence="2">
    <location>
        <begin position="47"/>
        <end position="65"/>
    </location>
</feature>
<keyword evidence="2" id="KW-0472">Membrane</keyword>
<sequence>QIYFELFLARRSTFWVTLIIIPSYLLGLMILLGLFFSSDEPSVDTSVNLGLISFTSMTFIIGILADSLPKSESLSNLGWYIFVELLITALAVLSVFFQAALNRWVRSGVKWYTGRQYPRCSTDIASSSPLRRRAGRSRWYSFWNYLVITQSPSQAPPTLPCSSSFTQQTSPGW</sequence>
<reference evidence="3" key="1">
    <citation type="submission" date="2023-10" db="EMBL/GenBank/DDBJ databases">
        <title>Genome assembly of Pristionchus species.</title>
        <authorList>
            <person name="Yoshida K."/>
            <person name="Sommer R.J."/>
        </authorList>
    </citation>
    <scope>NUCLEOTIDE SEQUENCE</scope>
    <source>
        <strain evidence="3">RS5133</strain>
    </source>
</reference>
<dbReference type="GO" id="GO:0006811">
    <property type="term" value="P:monoatomic ion transport"/>
    <property type="evidence" value="ECO:0007669"/>
    <property type="project" value="InterPro"/>
</dbReference>
<keyword evidence="2" id="KW-1133">Transmembrane helix</keyword>
<feature type="region of interest" description="Disordered" evidence="1">
    <location>
        <begin position="153"/>
        <end position="173"/>
    </location>
</feature>
<protein>
    <recommendedName>
        <fullName evidence="5">Neurotransmitter-gated ion-channel transmembrane domain-containing protein</fullName>
    </recommendedName>
</protein>
<organism evidence="3 4">
    <name type="scientific">Pristionchus fissidentatus</name>
    <dbReference type="NCBI Taxonomy" id="1538716"/>
    <lineage>
        <taxon>Eukaryota</taxon>
        <taxon>Metazoa</taxon>
        <taxon>Ecdysozoa</taxon>
        <taxon>Nematoda</taxon>
        <taxon>Chromadorea</taxon>
        <taxon>Rhabditida</taxon>
        <taxon>Rhabditina</taxon>
        <taxon>Diplogasteromorpha</taxon>
        <taxon>Diplogasteroidea</taxon>
        <taxon>Neodiplogasteridae</taxon>
        <taxon>Pristionchus</taxon>
    </lineage>
</organism>
<feature type="non-terminal residue" evidence="3">
    <location>
        <position position="1"/>
    </location>
</feature>
<accession>A0AAV5W6V1</accession>
<dbReference type="GO" id="GO:0016020">
    <property type="term" value="C:membrane"/>
    <property type="evidence" value="ECO:0007669"/>
    <property type="project" value="InterPro"/>
</dbReference>
<dbReference type="InterPro" id="IPR036719">
    <property type="entry name" value="Neuro-gated_channel_TM_sf"/>
</dbReference>
<dbReference type="Gene3D" id="1.20.58.390">
    <property type="entry name" value="Neurotransmitter-gated ion-channel transmembrane domain"/>
    <property type="match status" value="1"/>
</dbReference>
<evidence type="ECO:0008006" key="5">
    <source>
        <dbReference type="Google" id="ProtNLM"/>
    </source>
</evidence>
<gene>
    <name evidence="3" type="ORF">PFISCL1PPCAC_17109</name>
</gene>